<comment type="catalytic activity">
    <reaction evidence="8">
        <text>L-tyrosyl-[protein] + ATP = O-phospho-L-tyrosyl-[protein] + ADP + H(+)</text>
        <dbReference type="Rhea" id="RHEA:10596"/>
        <dbReference type="Rhea" id="RHEA-COMP:10136"/>
        <dbReference type="Rhea" id="RHEA-COMP:20101"/>
        <dbReference type="ChEBI" id="CHEBI:15378"/>
        <dbReference type="ChEBI" id="CHEBI:30616"/>
        <dbReference type="ChEBI" id="CHEBI:46858"/>
        <dbReference type="ChEBI" id="CHEBI:61978"/>
        <dbReference type="ChEBI" id="CHEBI:456216"/>
        <dbReference type="EC" id="2.7.10.2"/>
    </reaction>
</comment>
<keyword evidence="7" id="KW-0829">Tyrosine-protein kinase</keyword>
<dbReference type="PANTHER" id="PTHR32309">
    <property type="entry name" value="TYROSINE-PROTEIN KINASE"/>
    <property type="match status" value="1"/>
</dbReference>
<evidence type="ECO:0000256" key="8">
    <source>
        <dbReference type="ARBA" id="ARBA00051245"/>
    </source>
</evidence>
<dbReference type="RefSeq" id="WP_055277988.1">
    <property type="nucleotide sequence ID" value="NZ_CYZV01000074.1"/>
</dbReference>
<protein>
    <recommendedName>
        <fullName evidence="2">non-specific protein-tyrosine kinase</fullName>
        <ecNumber evidence="2">2.7.10.2</ecNumber>
    </recommendedName>
</protein>
<dbReference type="InterPro" id="IPR025669">
    <property type="entry name" value="AAA_dom"/>
</dbReference>
<dbReference type="STRING" id="84024.ERS852471_03197"/>
<evidence type="ECO:0000256" key="5">
    <source>
        <dbReference type="ARBA" id="ARBA00022777"/>
    </source>
</evidence>
<dbReference type="GO" id="GO:0005524">
    <property type="term" value="F:ATP binding"/>
    <property type="evidence" value="ECO:0007669"/>
    <property type="project" value="UniProtKB-KW"/>
</dbReference>
<accession>A0A174ITE7</accession>
<organism evidence="10 11">
    <name type="scientific">Clostridium disporicum</name>
    <dbReference type="NCBI Taxonomy" id="84024"/>
    <lineage>
        <taxon>Bacteria</taxon>
        <taxon>Bacillati</taxon>
        <taxon>Bacillota</taxon>
        <taxon>Clostridia</taxon>
        <taxon>Eubacteriales</taxon>
        <taxon>Clostridiaceae</taxon>
        <taxon>Clostridium</taxon>
    </lineage>
</organism>
<dbReference type="OrthoDB" id="9794577at2"/>
<dbReference type="Proteomes" id="UP000095558">
    <property type="component" value="Unassembled WGS sequence"/>
</dbReference>
<evidence type="ECO:0000256" key="3">
    <source>
        <dbReference type="ARBA" id="ARBA00022679"/>
    </source>
</evidence>
<evidence type="ECO:0000259" key="9">
    <source>
        <dbReference type="Pfam" id="PF13614"/>
    </source>
</evidence>
<evidence type="ECO:0000256" key="2">
    <source>
        <dbReference type="ARBA" id="ARBA00011903"/>
    </source>
</evidence>
<evidence type="ECO:0000256" key="1">
    <source>
        <dbReference type="ARBA" id="ARBA00007316"/>
    </source>
</evidence>
<evidence type="ECO:0000313" key="11">
    <source>
        <dbReference type="Proteomes" id="UP000095558"/>
    </source>
</evidence>
<evidence type="ECO:0000256" key="4">
    <source>
        <dbReference type="ARBA" id="ARBA00022741"/>
    </source>
</evidence>
<dbReference type="GO" id="GO:0004715">
    <property type="term" value="F:non-membrane spanning protein tyrosine kinase activity"/>
    <property type="evidence" value="ECO:0007669"/>
    <property type="project" value="UniProtKB-EC"/>
</dbReference>
<proteinExistence type="inferred from homology"/>
<evidence type="ECO:0000256" key="6">
    <source>
        <dbReference type="ARBA" id="ARBA00022840"/>
    </source>
</evidence>
<evidence type="ECO:0000256" key="7">
    <source>
        <dbReference type="ARBA" id="ARBA00023137"/>
    </source>
</evidence>
<keyword evidence="3 10" id="KW-0808">Transferase</keyword>
<keyword evidence="4" id="KW-0547">Nucleotide-binding</keyword>
<keyword evidence="6" id="KW-0067">ATP-binding</keyword>
<dbReference type="Gene3D" id="3.40.50.300">
    <property type="entry name" value="P-loop containing nucleotide triphosphate hydrolases"/>
    <property type="match status" value="1"/>
</dbReference>
<dbReference type="Pfam" id="PF13614">
    <property type="entry name" value="AAA_31"/>
    <property type="match status" value="1"/>
</dbReference>
<dbReference type="GO" id="GO:0042802">
    <property type="term" value="F:identical protein binding"/>
    <property type="evidence" value="ECO:0007669"/>
    <property type="project" value="UniProtKB-ARBA"/>
</dbReference>
<dbReference type="InterPro" id="IPR027417">
    <property type="entry name" value="P-loop_NTPase"/>
</dbReference>
<reference evidence="10 11" key="1">
    <citation type="submission" date="2015-09" db="EMBL/GenBank/DDBJ databases">
        <authorList>
            <consortium name="Pathogen Informatics"/>
        </authorList>
    </citation>
    <scope>NUCLEOTIDE SEQUENCE [LARGE SCALE GENOMIC DNA]</scope>
    <source>
        <strain evidence="10 11">2789STDY5834855</strain>
    </source>
</reference>
<name>A0A174ITE7_9CLOT</name>
<dbReference type="SUPFAM" id="SSF52540">
    <property type="entry name" value="P-loop containing nucleoside triphosphate hydrolases"/>
    <property type="match status" value="1"/>
</dbReference>
<dbReference type="FunFam" id="3.40.50.300:FF:000527">
    <property type="entry name" value="Tyrosine-protein kinase etk"/>
    <property type="match status" value="1"/>
</dbReference>
<dbReference type="NCBIfam" id="TIGR01007">
    <property type="entry name" value="eps_fam"/>
    <property type="match status" value="1"/>
</dbReference>
<dbReference type="InterPro" id="IPR050445">
    <property type="entry name" value="Bact_polysacc_biosynth/exp"/>
</dbReference>
<gene>
    <name evidence="10" type="primary">ywqD_2</name>
    <name evidence="10" type="ORF">ERS852470_03623</name>
</gene>
<feature type="domain" description="AAA" evidence="9">
    <location>
        <begin position="33"/>
        <end position="194"/>
    </location>
</feature>
<dbReference type="GO" id="GO:0005886">
    <property type="term" value="C:plasma membrane"/>
    <property type="evidence" value="ECO:0007669"/>
    <property type="project" value="TreeGrafter"/>
</dbReference>
<keyword evidence="5 10" id="KW-0418">Kinase</keyword>
<dbReference type="EMBL" id="CYZV01000074">
    <property type="protein sequence ID" value="CUO88225.1"/>
    <property type="molecule type" value="Genomic_DNA"/>
</dbReference>
<comment type="similarity">
    <text evidence="1">Belongs to the CpsD/CapB family.</text>
</comment>
<evidence type="ECO:0000313" key="10">
    <source>
        <dbReference type="EMBL" id="CUO88225.1"/>
    </source>
</evidence>
<dbReference type="EC" id="2.7.10.2" evidence="2"/>
<sequence length="217" mass="23929">MFIVEKSPKSVAAEAYRALKTNIQYSSFDKEYKTIVITSSNPGEGKSTTAGNLALTLAKGEAKVLLVDCDMRKPSVHKNFRITNTYGISDILLQKKKVTEVAYSYNKNLSIITAGKVPPNPAEMLASKAMTAFLKEMKDHFDYIVLDTPPVQAVADAQILSTKTDGTLVVVRAGVTKKDEVKNTINTLNKINANIIGTILHAVDNTRNKYQYYYGNE</sequence>
<dbReference type="AlphaFoldDB" id="A0A174ITE7"/>
<dbReference type="CDD" id="cd05387">
    <property type="entry name" value="BY-kinase"/>
    <property type="match status" value="1"/>
</dbReference>
<dbReference type="InterPro" id="IPR005702">
    <property type="entry name" value="Wzc-like_C"/>
</dbReference>
<dbReference type="PANTHER" id="PTHR32309:SF13">
    <property type="entry name" value="FERRIC ENTEROBACTIN TRANSPORT PROTEIN FEPE"/>
    <property type="match status" value="1"/>
</dbReference>